<evidence type="ECO:0000313" key="2">
    <source>
        <dbReference type="WBParaSite" id="RSKR_0000205800.1"/>
    </source>
</evidence>
<reference evidence="2" key="1">
    <citation type="submission" date="2016-11" db="UniProtKB">
        <authorList>
            <consortium name="WormBaseParasite"/>
        </authorList>
    </citation>
    <scope>IDENTIFICATION</scope>
    <source>
        <strain evidence="2">KR3021</strain>
    </source>
</reference>
<evidence type="ECO:0000313" key="1">
    <source>
        <dbReference type="Proteomes" id="UP000095286"/>
    </source>
</evidence>
<dbReference type="WBParaSite" id="RSKR_0000205800.1">
    <property type="protein sequence ID" value="RSKR_0000205800.1"/>
    <property type="gene ID" value="RSKR_0000205800"/>
</dbReference>
<protein>
    <submittedName>
        <fullName evidence="2">DUF1716 domain-containing protein</fullName>
    </submittedName>
</protein>
<dbReference type="Proteomes" id="UP000095286">
    <property type="component" value="Unplaced"/>
</dbReference>
<accession>A0AC35TMY4</accession>
<name>A0AC35TMY4_9BILA</name>
<proteinExistence type="predicted"/>
<organism evidence="1 2">
    <name type="scientific">Rhabditophanes sp. KR3021</name>
    <dbReference type="NCBI Taxonomy" id="114890"/>
    <lineage>
        <taxon>Eukaryota</taxon>
        <taxon>Metazoa</taxon>
        <taxon>Ecdysozoa</taxon>
        <taxon>Nematoda</taxon>
        <taxon>Chromadorea</taxon>
        <taxon>Rhabditida</taxon>
        <taxon>Tylenchina</taxon>
        <taxon>Panagrolaimomorpha</taxon>
        <taxon>Strongyloidoidea</taxon>
        <taxon>Alloionematidae</taxon>
        <taxon>Rhabditophanes</taxon>
    </lineage>
</organism>
<sequence length="526" mass="59987">MDGFKEPASKRGRYNENATIVDNTADILSALEADDSDDIILDAHSVTKLFAAVGSAWKQNYEKRVEYKDMPAKFMESEEALDNAIQELHSLATEPHLFGVIVDVKGIDIFADLLRHPNKDISAVAINVLKELTEVDNLNEAEEQAKYLLDELIKYELINIAVKDCLGEFLEDKTNEGDALNDFFTMIENFLEFDPKFAEVCVSQGFFEWILLKVTSNLELDDNIFFMSQLLSQLLQTHETARIEFNSKINGTEKLLLTLAKYIKSTPTGMDETEHMENLFAALCASFDYTPNREAFLKNEGLQLLTMLLRKAKHTRQACLKVMSHATSSTDGKMVVEKLSEDGDLKLLFHFFVKSPFSKKTGQTAIDEYEEHITSILDALLRYGSENDRQKVYSLFGDDDTFVLRCLELHTKYCRKIEKFDKKNASKDYEFEEDKYLDRLEHGLFTLQRIVIILADICCFGNEKIIKAVRDNMNGRFGSDQITPLLQSVLNEYTLNLGPEADDERNRVSHLITKMTQIDTKNGIGK</sequence>